<protein>
    <submittedName>
        <fullName evidence="2">Uncharacterized protein</fullName>
    </submittedName>
</protein>
<feature type="region of interest" description="Disordered" evidence="1">
    <location>
        <begin position="22"/>
        <end position="98"/>
    </location>
</feature>
<sequence>MGVCAHPAAVVVLVGATGREATARGNTNQGNAARLESLPPNPLFLSKEETPFGVLPERKKRERPETGATDAATGAATRNPLSKEKTYLKKEGPYTGNR</sequence>
<feature type="compositionally biased region" description="Low complexity" evidence="1">
    <location>
        <begin position="66"/>
        <end position="77"/>
    </location>
</feature>
<name>A0A811BRU2_9VIRU</name>
<organism evidence="2 3">
    <name type="scientific">Pandoravirus japonicus</name>
    <dbReference type="NCBI Taxonomy" id="2823154"/>
    <lineage>
        <taxon>Viruses</taxon>
        <taxon>Pandoravirus</taxon>
    </lineage>
</organism>
<dbReference type="EMBL" id="LC625835">
    <property type="protein sequence ID" value="BCU03776.1"/>
    <property type="molecule type" value="Genomic_DNA"/>
</dbReference>
<dbReference type="Proteomes" id="UP001253637">
    <property type="component" value="Segment"/>
</dbReference>
<evidence type="ECO:0000313" key="2">
    <source>
        <dbReference type="EMBL" id="BCU03776.1"/>
    </source>
</evidence>
<evidence type="ECO:0000313" key="3">
    <source>
        <dbReference type="Proteomes" id="UP001253637"/>
    </source>
</evidence>
<feature type="compositionally biased region" description="Basic and acidic residues" evidence="1">
    <location>
        <begin position="81"/>
        <end position="92"/>
    </location>
</feature>
<reference evidence="2" key="1">
    <citation type="submission" date="2021-04" db="EMBL/GenBank/DDBJ databases">
        <title>Draft Genome Sequence of Pandoravirus japonicus, Isolated from the Sabaishi River of Niigata, Japan.</title>
        <authorList>
            <person name="Hosokawa N."/>
            <person name="Takahashi H."/>
            <person name="Aoki K."/>
            <person name="Takemura M."/>
        </authorList>
    </citation>
    <scope>NUCLEOTIDE SEQUENCE</scope>
</reference>
<accession>A0A811BRU2</accession>
<proteinExistence type="predicted"/>
<evidence type="ECO:0000256" key="1">
    <source>
        <dbReference type="SAM" id="MobiDB-lite"/>
    </source>
</evidence>
<feature type="compositionally biased region" description="Basic and acidic residues" evidence="1">
    <location>
        <begin position="46"/>
        <end position="65"/>
    </location>
</feature>